<comment type="caution">
    <text evidence="2">The sequence shown here is derived from an EMBL/GenBank/DDBJ whole genome shotgun (WGS) entry which is preliminary data.</text>
</comment>
<feature type="region of interest" description="Disordered" evidence="1">
    <location>
        <begin position="403"/>
        <end position="434"/>
    </location>
</feature>
<protein>
    <submittedName>
        <fullName evidence="2">Ty3-gypsy retrotransposon protein</fullName>
    </submittedName>
</protein>
<dbReference type="PANTHER" id="PTHR33437:SF2">
    <property type="entry name" value="OS06G0361200 PROTEIN"/>
    <property type="match status" value="1"/>
</dbReference>
<evidence type="ECO:0000256" key="1">
    <source>
        <dbReference type="SAM" id="MobiDB-lite"/>
    </source>
</evidence>
<sequence length="818" mass="94319">MDSPKAEIVLKENPLYDNSDSASSKSKKETHPDVMSVMMADITVEAAIAEMERKVNFLMKVVEERDHEITTLREQMQTHETTKSSQTPVVKATDKGKNVVQENKPQQQSISVASLSVQQLQDIIANSIRAQYGGPLQTSFMYSKPYTKRIDNLRMPLGYQPLKFQKFDGKGNPKQHIAHFVETCENAGSRGGQLVRQFIRSLKESAFECTRLVVSMMELTNTKQRKGEPIIDYINRWRALSLDCKDKLTELSAVEMCPQEKQLIQLPECKRPEQAGKVDDPNCCNYHRVISHPVEKCFVLKELILKLARENKIELDIDEVAQTNHVAVNMTSSVLPSILLYDQRESLIQFETFESILVRFQQKIMTSNSQNKEEPIEDEGEEWIVMARQKGRQTNSIQTKLHFHQKHSKGSISHKNKGKRNKKMSKPKPIKGKDEDFLRPRRLITLTEFFPRSFLEGHLKEILEVTACYTTSIIEVDNNYVSSKEIENSNEIKQRIFVFNRIKPSTTRSSVFQRLSLAMKEEENQCPMSTFTRTSAFKRLNISTSKKDRPSTSVFYRLKMTNDQQREMKILKTKIFHEENNDDRKIHSRVPSRMKRKLSVDISTECFLTVKPRLIIYTNSTNEKASFVFLKKLHRCFFKFKFKSFKLHRCSQEAHHLKYVAVEKVVILNMLQLRRSISQTCYSREVHRLKYVVTEKVIVSNMLQPRRSSSQICCNQEIRHLKYVAAEKVVVSNMLQPRRSLSQICCSREGRRLKYVAPGRSTPSSSCGASNHHLRCAQSSSSMSNNADDHHLQCNATQAIIIFNNAAQTIIIFKVAQS</sequence>
<gene>
    <name evidence="2" type="ORF">E6C27_scaffold54G00740</name>
</gene>
<feature type="compositionally biased region" description="Basic residues" evidence="1">
    <location>
        <begin position="403"/>
        <end position="430"/>
    </location>
</feature>
<dbReference type="OrthoDB" id="1670002at2759"/>
<evidence type="ECO:0000313" key="3">
    <source>
        <dbReference type="Proteomes" id="UP000321393"/>
    </source>
</evidence>
<proteinExistence type="predicted"/>
<dbReference type="EMBL" id="SSTE01006004">
    <property type="protein sequence ID" value="KAA0059640.1"/>
    <property type="molecule type" value="Genomic_DNA"/>
</dbReference>
<accession>A0A5A7UWX8</accession>
<dbReference type="PANTHER" id="PTHR33437">
    <property type="entry name" value="OS06G0361200 PROTEIN"/>
    <property type="match status" value="1"/>
</dbReference>
<name>A0A5A7UWX8_CUCMM</name>
<dbReference type="AlphaFoldDB" id="A0A5A7UWX8"/>
<organism evidence="2 3">
    <name type="scientific">Cucumis melo var. makuwa</name>
    <name type="common">Oriental melon</name>
    <dbReference type="NCBI Taxonomy" id="1194695"/>
    <lineage>
        <taxon>Eukaryota</taxon>
        <taxon>Viridiplantae</taxon>
        <taxon>Streptophyta</taxon>
        <taxon>Embryophyta</taxon>
        <taxon>Tracheophyta</taxon>
        <taxon>Spermatophyta</taxon>
        <taxon>Magnoliopsida</taxon>
        <taxon>eudicotyledons</taxon>
        <taxon>Gunneridae</taxon>
        <taxon>Pentapetalae</taxon>
        <taxon>rosids</taxon>
        <taxon>fabids</taxon>
        <taxon>Cucurbitales</taxon>
        <taxon>Cucurbitaceae</taxon>
        <taxon>Benincaseae</taxon>
        <taxon>Cucumis</taxon>
    </lineage>
</organism>
<evidence type="ECO:0000313" key="2">
    <source>
        <dbReference type="EMBL" id="KAA0059640.1"/>
    </source>
</evidence>
<dbReference type="Proteomes" id="UP000321393">
    <property type="component" value="Unassembled WGS sequence"/>
</dbReference>
<feature type="compositionally biased region" description="Basic and acidic residues" evidence="1">
    <location>
        <begin position="1"/>
        <end position="10"/>
    </location>
</feature>
<feature type="region of interest" description="Disordered" evidence="1">
    <location>
        <begin position="1"/>
        <end position="32"/>
    </location>
</feature>
<reference evidence="2 3" key="1">
    <citation type="submission" date="2019-08" db="EMBL/GenBank/DDBJ databases">
        <title>Draft genome sequences of two oriental melons (Cucumis melo L. var makuwa).</title>
        <authorList>
            <person name="Kwon S.-Y."/>
        </authorList>
    </citation>
    <scope>NUCLEOTIDE SEQUENCE [LARGE SCALE GENOMIC DNA]</scope>
    <source>
        <strain evidence="3">cv. SW 3</strain>
        <tissue evidence="2">Leaf</tissue>
    </source>
</reference>